<organism evidence="3 4">
    <name type="scientific">Staphylococcus felis</name>
    <dbReference type="NCBI Taxonomy" id="46127"/>
    <lineage>
        <taxon>Bacteria</taxon>
        <taxon>Bacillati</taxon>
        <taxon>Bacillota</taxon>
        <taxon>Bacilli</taxon>
        <taxon>Bacillales</taxon>
        <taxon>Staphylococcaceae</taxon>
        <taxon>Staphylococcus</taxon>
    </lineage>
</organism>
<comment type="caution">
    <text evidence="3">The sequence shown here is derived from an EMBL/GenBank/DDBJ whole genome shotgun (WGS) entry which is preliminary data.</text>
</comment>
<proteinExistence type="predicted"/>
<dbReference type="Gene3D" id="3.10.450.310">
    <property type="match status" value="1"/>
</dbReference>
<dbReference type="InterPro" id="IPR042274">
    <property type="entry name" value="YycH/YycI_2"/>
</dbReference>
<gene>
    <name evidence="3" type="ORF">DOS83_00505</name>
</gene>
<dbReference type="RefSeq" id="WP_116093465.1">
    <property type="nucleotide sequence ID" value="NZ_JBBEFH010000030.1"/>
</dbReference>
<name>A0A3E0ISW2_9STAP</name>
<sequence>MQTKEIIKSILLALLVLSSVILTVMIWNFSPDLTDADSTDQSNSTKAIGPRFNHDFDEIITPLQMVHVEDSTIKGSPATSRVNQFLSLLSEEHITKVEDIQNEQVILLRDLSDNLLILDYPTDIPLSVYLNDVFDISVKVPDRFMFDRLVLDLNDRQEVIIYALQSDRQRAIKLTTSINANDMMQRLKSLNQDLQPYTDIITDRTAINKATYLYAPKEPKDIKSYRTIFNSINVEDLNAILFDDTPIVRTANSGNMTYNNNTGVVSYDIEKQTYDYTNLSEDDLSTRNMTISIPRTIDFINKHGGFTDDFRLFQANHKKGEITYQMFQDGRPIFYSNQLNQIRTIWGERGLFEYSRGLLKTNVTIDNGEKDLEGAEEVRAALANNNEIDFTQVEHMIVGYKMKTKKGPESAQDVQNSSQFIPVWFIQYHNQWYEYQDGELIET</sequence>
<accession>A0A3E0ISW2</accession>
<dbReference type="InterPro" id="IPR009996">
    <property type="entry name" value="YycH"/>
</dbReference>
<feature type="transmembrane region" description="Helical" evidence="1">
    <location>
        <begin position="9"/>
        <end position="29"/>
    </location>
</feature>
<feature type="domain" description="Regulatory protein YycH" evidence="2">
    <location>
        <begin position="5"/>
        <end position="438"/>
    </location>
</feature>
<dbReference type="Gene3D" id="3.30.310.160">
    <property type="entry name" value="YycH protein, domain 2"/>
    <property type="match status" value="1"/>
</dbReference>
<evidence type="ECO:0000256" key="1">
    <source>
        <dbReference type="SAM" id="Phobius"/>
    </source>
</evidence>
<dbReference type="OrthoDB" id="2382185at2"/>
<evidence type="ECO:0000313" key="3">
    <source>
        <dbReference type="EMBL" id="REI01150.1"/>
    </source>
</evidence>
<evidence type="ECO:0000313" key="4">
    <source>
        <dbReference type="Proteomes" id="UP000256562"/>
    </source>
</evidence>
<evidence type="ECO:0000259" key="2">
    <source>
        <dbReference type="Pfam" id="PF07435"/>
    </source>
</evidence>
<keyword evidence="1" id="KW-1133">Transmembrane helix</keyword>
<dbReference type="CDD" id="cd15787">
    <property type="entry name" value="YycH_N"/>
    <property type="match status" value="1"/>
</dbReference>
<dbReference type="Proteomes" id="UP000256562">
    <property type="component" value="Unassembled WGS sequence"/>
</dbReference>
<protein>
    <recommendedName>
        <fullName evidence="2">Regulatory protein YycH domain-containing protein</fullName>
    </recommendedName>
</protein>
<keyword evidence="1" id="KW-0812">Transmembrane</keyword>
<keyword evidence="1" id="KW-0472">Membrane</keyword>
<reference evidence="3 4" key="1">
    <citation type="journal article" date="2018" name="Vet. Microbiol.">
        <title>Characterisation of Staphylococcus felis isolated from cats using whole genome sequencing.</title>
        <authorList>
            <person name="Worthing K."/>
            <person name="Pang S."/>
            <person name="Trott D.J."/>
            <person name="Abraham S."/>
            <person name="Coombs G.W."/>
            <person name="Jordan D."/>
            <person name="McIntyre L."/>
            <person name="Davies M.R."/>
            <person name="Norris J."/>
        </authorList>
    </citation>
    <scope>NUCLEOTIDE SEQUENCE [LARGE SCALE GENOMIC DNA]</scope>
    <source>
        <strain evidence="3 4">F9</strain>
    </source>
</reference>
<dbReference type="Pfam" id="PF07435">
    <property type="entry name" value="YycH"/>
    <property type="match status" value="1"/>
</dbReference>
<dbReference type="EMBL" id="QKXQ01000025">
    <property type="protein sequence ID" value="REI01150.1"/>
    <property type="molecule type" value="Genomic_DNA"/>
</dbReference>
<dbReference type="AlphaFoldDB" id="A0A3E0ISW2"/>